<dbReference type="InterPro" id="IPR051343">
    <property type="entry name" value="G-type_lectin_kinases/EP1-like"/>
</dbReference>
<gene>
    <name evidence="2" type="ORF">MKW98_019340</name>
</gene>
<feature type="non-terminal residue" evidence="2">
    <location>
        <position position="1"/>
    </location>
</feature>
<dbReference type="Gene3D" id="1.10.510.10">
    <property type="entry name" value="Transferase(Phosphotransferase) domain 1"/>
    <property type="match status" value="1"/>
</dbReference>
<accession>A0AAD4S829</accession>
<evidence type="ECO:0000313" key="2">
    <source>
        <dbReference type="EMBL" id="KAI3874767.1"/>
    </source>
</evidence>
<keyword evidence="3" id="KW-1185">Reference proteome</keyword>
<name>A0AAD4S829_9MAGN</name>
<organism evidence="2 3">
    <name type="scientific">Papaver atlanticum</name>
    <dbReference type="NCBI Taxonomy" id="357466"/>
    <lineage>
        <taxon>Eukaryota</taxon>
        <taxon>Viridiplantae</taxon>
        <taxon>Streptophyta</taxon>
        <taxon>Embryophyta</taxon>
        <taxon>Tracheophyta</taxon>
        <taxon>Spermatophyta</taxon>
        <taxon>Magnoliopsida</taxon>
        <taxon>Ranunculales</taxon>
        <taxon>Papaveraceae</taxon>
        <taxon>Papaveroideae</taxon>
        <taxon>Papaver</taxon>
    </lineage>
</organism>
<comment type="caution">
    <text evidence="2">The sequence shown here is derived from an EMBL/GenBank/DDBJ whole genome shotgun (WGS) entry which is preliminary data.</text>
</comment>
<reference evidence="2" key="1">
    <citation type="submission" date="2022-04" db="EMBL/GenBank/DDBJ databases">
        <title>A functionally conserved STORR gene fusion in Papaver species that diverged 16.8 million years ago.</title>
        <authorList>
            <person name="Catania T."/>
        </authorList>
    </citation>
    <scope>NUCLEOTIDE SEQUENCE</scope>
    <source>
        <strain evidence="2">S-188037</strain>
    </source>
</reference>
<dbReference type="Proteomes" id="UP001202328">
    <property type="component" value="Unassembled WGS sequence"/>
</dbReference>
<dbReference type="PANTHER" id="PTHR47976:SF108">
    <property type="entry name" value="G-TYPE LECTIN S-RECEPTOR-LIKE SERINE_THREONINE-PROTEIN KINASE LECRK1"/>
    <property type="match status" value="1"/>
</dbReference>
<protein>
    <submittedName>
        <fullName evidence="2">Uncharacterized protein</fullName>
    </submittedName>
</protein>
<proteinExistence type="predicted"/>
<dbReference type="PANTHER" id="PTHR47976">
    <property type="entry name" value="G-TYPE LECTIN S-RECEPTOR-LIKE SERINE/THREONINE-PROTEIN KINASE SD2-5"/>
    <property type="match status" value="1"/>
</dbReference>
<evidence type="ECO:0000313" key="3">
    <source>
        <dbReference type="Proteomes" id="UP001202328"/>
    </source>
</evidence>
<dbReference type="EMBL" id="JAJJMB010012638">
    <property type="protein sequence ID" value="KAI3874767.1"/>
    <property type="molecule type" value="Genomic_DNA"/>
</dbReference>
<dbReference type="AlphaFoldDB" id="A0AAD4S829"/>
<evidence type="ECO:0000256" key="1">
    <source>
        <dbReference type="ARBA" id="ARBA00022729"/>
    </source>
</evidence>
<sequence>KNIILTDWAYECFKQGKLQDLVDDEDVINDMVTLERLVKIVIWCIQEEPSLRPPMKKVTQMLEVVVEVLVPPCPYQLNIYIGNNSEDD</sequence>
<keyword evidence="1" id="KW-0732">Signal</keyword>